<protein>
    <submittedName>
        <fullName evidence="1">Uncharacterized protein</fullName>
    </submittedName>
</protein>
<keyword evidence="2" id="KW-1185">Reference proteome</keyword>
<dbReference type="Gene3D" id="3.40.50.720">
    <property type="entry name" value="NAD(P)-binding Rossmann-like Domain"/>
    <property type="match status" value="1"/>
</dbReference>
<feature type="non-terminal residue" evidence="1">
    <location>
        <position position="1"/>
    </location>
</feature>
<proteinExistence type="predicted"/>
<dbReference type="EMBL" id="JARIHO010000020">
    <property type="protein sequence ID" value="KAJ7347019.1"/>
    <property type="molecule type" value="Genomic_DNA"/>
</dbReference>
<accession>A0AAD7A0A8</accession>
<evidence type="ECO:0000313" key="1">
    <source>
        <dbReference type="EMBL" id="KAJ7347019.1"/>
    </source>
</evidence>
<reference evidence="1" key="1">
    <citation type="submission" date="2023-03" db="EMBL/GenBank/DDBJ databases">
        <title>Massive genome expansion in bonnet fungi (Mycena s.s.) driven by repeated elements and novel gene families across ecological guilds.</title>
        <authorList>
            <consortium name="Lawrence Berkeley National Laboratory"/>
            <person name="Harder C.B."/>
            <person name="Miyauchi S."/>
            <person name="Viragh M."/>
            <person name="Kuo A."/>
            <person name="Thoen E."/>
            <person name="Andreopoulos B."/>
            <person name="Lu D."/>
            <person name="Skrede I."/>
            <person name="Drula E."/>
            <person name="Henrissat B."/>
            <person name="Morin E."/>
            <person name="Kohler A."/>
            <person name="Barry K."/>
            <person name="LaButti K."/>
            <person name="Morin E."/>
            <person name="Salamov A."/>
            <person name="Lipzen A."/>
            <person name="Mereny Z."/>
            <person name="Hegedus B."/>
            <person name="Baldrian P."/>
            <person name="Stursova M."/>
            <person name="Weitz H."/>
            <person name="Taylor A."/>
            <person name="Grigoriev I.V."/>
            <person name="Nagy L.G."/>
            <person name="Martin F."/>
            <person name="Kauserud H."/>
        </authorList>
    </citation>
    <scope>NUCLEOTIDE SEQUENCE</scope>
    <source>
        <strain evidence="1">CBHHK002</strain>
    </source>
</reference>
<dbReference type="Proteomes" id="UP001218218">
    <property type="component" value="Unassembled WGS sequence"/>
</dbReference>
<organism evidence="1 2">
    <name type="scientific">Mycena albidolilacea</name>
    <dbReference type="NCBI Taxonomy" id="1033008"/>
    <lineage>
        <taxon>Eukaryota</taxon>
        <taxon>Fungi</taxon>
        <taxon>Dikarya</taxon>
        <taxon>Basidiomycota</taxon>
        <taxon>Agaricomycotina</taxon>
        <taxon>Agaricomycetes</taxon>
        <taxon>Agaricomycetidae</taxon>
        <taxon>Agaricales</taxon>
        <taxon>Marasmiineae</taxon>
        <taxon>Mycenaceae</taxon>
        <taxon>Mycena</taxon>
    </lineage>
</organism>
<feature type="non-terminal residue" evidence="1">
    <location>
        <position position="137"/>
    </location>
</feature>
<name>A0AAD7A0A8_9AGAR</name>
<dbReference type="InterPro" id="IPR036291">
    <property type="entry name" value="NAD(P)-bd_dom_sf"/>
</dbReference>
<gene>
    <name evidence="1" type="ORF">DFH08DRAFT_1007582</name>
</gene>
<dbReference type="AlphaFoldDB" id="A0AAD7A0A8"/>
<dbReference type="SUPFAM" id="SSF51735">
    <property type="entry name" value="NAD(P)-binding Rossmann-fold domains"/>
    <property type="match status" value="1"/>
</dbReference>
<evidence type="ECO:0000313" key="2">
    <source>
        <dbReference type="Proteomes" id="UP001218218"/>
    </source>
</evidence>
<comment type="caution">
    <text evidence="1">The sequence shown here is derived from an EMBL/GenBank/DDBJ whole genome shotgun (WGS) entry which is preliminary data.</text>
</comment>
<sequence>SKHEEAIRLGATEFYATKGVESLEIAKLDHLLVTTSFIPDWKPFLTVMKPKSTVYPLTIRFTDLVIPMISIVLLSIKIQGTVMAARSVQKRMLDFAARIHIRPVIEKFPLTKNGVEEGCLLRGHGATARRYRGVLVA</sequence>